<feature type="compositionally biased region" description="Acidic residues" evidence="12">
    <location>
        <begin position="52"/>
        <end position="61"/>
    </location>
</feature>
<evidence type="ECO:0000256" key="3">
    <source>
        <dbReference type="ARBA" id="ARBA00008155"/>
    </source>
</evidence>
<evidence type="ECO:0000256" key="1">
    <source>
        <dbReference type="ARBA" id="ARBA00004071"/>
    </source>
</evidence>
<dbReference type="EMBL" id="JAPXFL010000012">
    <property type="protein sequence ID" value="KAK9498477.1"/>
    <property type="molecule type" value="Genomic_DNA"/>
</dbReference>
<evidence type="ECO:0000256" key="2">
    <source>
        <dbReference type="ARBA" id="ARBA00007951"/>
    </source>
</evidence>
<keyword evidence="17" id="KW-1185">Reference proteome</keyword>
<dbReference type="InterPro" id="IPR013780">
    <property type="entry name" value="Glyco_hydro_b"/>
</dbReference>
<evidence type="ECO:0000256" key="5">
    <source>
        <dbReference type="ARBA" id="ARBA00022729"/>
    </source>
</evidence>
<comment type="similarity">
    <text evidence="2">Belongs to the glycosyl hydrolase 29 family.</text>
</comment>
<feature type="domain" description="Micro-fibrillar-associated protein 1 C-terminal" evidence="14">
    <location>
        <begin position="207"/>
        <end position="419"/>
    </location>
</feature>
<name>A0AAW1CPR4_9HEMI</name>
<dbReference type="InterPro" id="IPR000933">
    <property type="entry name" value="Glyco_hydro_29"/>
</dbReference>
<evidence type="ECO:0000256" key="9">
    <source>
        <dbReference type="ARBA" id="ARBA00074133"/>
    </source>
</evidence>
<dbReference type="FunFam" id="3.20.20.80:FF:000027">
    <property type="entry name" value="Alpha-L-fucosidase"/>
    <property type="match status" value="1"/>
</dbReference>
<dbReference type="EC" id="3.2.1.51" evidence="4"/>
<dbReference type="Proteomes" id="UP001461498">
    <property type="component" value="Unassembled WGS sequence"/>
</dbReference>
<organism evidence="16 17">
    <name type="scientific">Rhynocoris fuscipes</name>
    <dbReference type="NCBI Taxonomy" id="488301"/>
    <lineage>
        <taxon>Eukaryota</taxon>
        <taxon>Metazoa</taxon>
        <taxon>Ecdysozoa</taxon>
        <taxon>Arthropoda</taxon>
        <taxon>Hexapoda</taxon>
        <taxon>Insecta</taxon>
        <taxon>Pterygota</taxon>
        <taxon>Neoptera</taxon>
        <taxon>Paraneoptera</taxon>
        <taxon>Hemiptera</taxon>
        <taxon>Heteroptera</taxon>
        <taxon>Panheteroptera</taxon>
        <taxon>Cimicomorpha</taxon>
        <taxon>Reduviidae</taxon>
        <taxon>Harpactorinae</taxon>
        <taxon>Harpactorini</taxon>
        <taxon>Rhynocoris</taxon>
    </lineage>
</organism>
<dbReference type="InterPro" id="IPR016286">
    <property type="entry name" value="FUC_metazoa-typ"/>
</dbReference>
<keyword evidence="8" id="KW-0326">Glycosidase</keyword>
<dbReference type="Gene3D" id="2.60.40.1180">
    <property type="entry name" value="Golgi alpha-mannosidase II"/>
    <property type="match status" value="1"/>
</dbReference>
<dbReference type="InterPro" id="IPR033194">
    <property type="entry name" value="MFAP1"/>
</dbReference>
<evidence type="ECO:0000256" key="12">
    <source>
        <dbReference type="SAM" id="MobiDB-lite"/>
    </source>
</evidence>
<dbReference type="SMART" id="SM00812">
    <property type="entry name" value="Alpha_L_fucos"/>
    <property type="match status" value="1"/>
</dbReference>
<proteinExistence type="inferred from homology"/>
<evidence type="ECO:0000256" key="10">
    <source>
        <dbReference type="ARBA" id="ARBA00081661"/>
    </source>
</evidence>
<feature type="compositionally biased region" description="Acidic residues" evidence="12">
    <location>
        <begin position="146"/>
        <end position="158"/>
    </location>
</feature>
<keyword evidence="11" id="KW-0175">Coiled coil</keyword>
<evidence type="ECO:0000259" key="13">
    <source>
        <dbReference type="Pfam" id="PF01120"/>
    </source>
</evidence>
<comment type="function">
    <text evidence="1">Alpha-L-fucosidase is responsible for hydrolyzing the alpha-1,6-linked fucose joined to the reducing-end N-acetylglucosamine of the carbohydrate moieties of glycoproteins.</text>
</comment>
<keyword evidence="5" id="KW-0732">Signal</keyword>
<dbReference type="SUPFAM" id="SSF51445">
    <property type="entry name" value="(Trans)glycosidases"/>
    <property type="match status" value="1"/>
</dbReference>
<protein>
    <recommendedName>
        <fullName evidence="9">Putative alpha-L-fucosidase</fullName>
        <ecNumber evidence="4">3.2.1.51</ecNumber>
    </recommendedName>
    <alternativeName>
        <fullName evidence="10">Alpha-L-fucoside fucohydrolase</fullName>
    </alternativeName>
</protein>
<dbReference type="GO" id="GO:0006004">
    <property type="term" value="P:fucose metabolic process"/>
    <property type="evidence" value="ECO:0007669"/>
    <property type="project" value="InterPro"/>
</dbReference>
<keyword evidence="7" id="KW-0325">Glycoprotein</keyword>
<feature type="region of interest" description="Disordered" evidence="12">
    <location>
        <begin position="39"/>
        <end position="217"/>
    </location>
</feature>
<dbReference type="AlphaFoldDB" id="A0AAW1CPR4"/>
<feature type="compositionally biased region" description="Basic and acidic residues" evidence="12">
    <location>
        <begin position="136"/>
        <end position="145"/>
    </location>
</feature>
<keyword evidence="6" id="KW-0378">Hydrolase</keyword>
<reference evidence="16 17" key="1">
    <citation type="submission" date="2022-12" db="EMBL/GenBank/DDBJ databases">
        <title>Chromosome-level genome assembly of true bugs.</title>
        <authorList>
            <person name="Ma L."/>
            <person name="Li H."/>
        </authorList>
    </citation>
    <scope>NUCLEOTIDE SEQUENCE [LARGE SCALE GENOMIC DNA]</scope>
    <source>
        <strain evidence="16">Lab_2022b</strain>
    </source>
</reference>
<evidence type="ECO:0000256" key="7">
    <source>
        <dbReference type="ARBA" id="ARBA00023180"/>
    </source>
</evidence>
<evidence type="ECO:0000313" key="16">
    <source>
        <dbReference type="EMBL" id="KAK9498477.1"/>
    </source>
</evidence>
<gene>
    <name evidence="16" type="ORF">O3M35_003107</name>
</gene>
<evidence type="ECO:0000256" key="6">
    <source>
        <dbReference type="ARBA" id="ARBA00022801"/>
    </source>
</evidence>
<comment type="caution">
    <text evidence="16">The sequence shown here is derived from an EMBL/GenBank/DDBJ whole genome shotgun (WGS) entry which is preliminary data.</text>
</comment>
<feature type="compositionally biased region" description="Acidic residues" evidence="12">
    <location>
        <begin position="194"/>
        <end position="211"/>
    </location>
</feature>
<evidence type="ECO:0000256" key="11">
    <source>
        <dbReference type="SAM" id="Coils"/>
    </source>
</evidence>
<dbReference type="PRINTS" id="PR00741">
    <property type="entry name" value="GLHYDRLASE29"/>
</dbReference>
<evidence type="ECO:0000256" key="4">
    <source>
        <dbReference type="ARBA" id="ARBA00012662"/>
    </source>
</evidence>
<accession>A0AAW1CPR4</accession>
<evidence type="ECO:0000259" key="14">
    <source>
        <dbReference type="Pfam" id="PF06991"/>
    </source>
</evidence>
<evidence type="ECO:0000313" key="17">
    <source>
        <dbReference type="Proteomes" id="UP001461498"/>
    </source>
</evidence>
<feature type="coiled-coil region" evidence="11">
    <location>
        <begin position="300"/>
        <end position="334"/>
    </location>
</feature>
<dbReference type="InterPro" id="IPR017853">
    <property type="entry name" value="GH"/>
</dbReference>
<dbReference type="Gene3D" id="3.20.20.80">
    <property type="entry name" value="Glycosidases"/>
    <property type="match status" value="1"/>
</dbReference>
<feature type="compositionally biased region" description="Acidic residues" evidence="12">
    <location>
        <begin position="125"/>
        <end position="135"/>
    </location>
</feature>
<sequence length="931" mass="109768">MDFYPQPTSIDIISTAGAVPIKNEKGEVSMQKVKVHRYVSGKRPEYAPMSSSEEESEEEDFIETRKHRKPSPEPKAIESDDSLPDDPRLRRLKSRHLEESKDDTVDDVEHDIETKRRRRIHEPEVLEAEESSEGETEIRRPRGAESSEEEEEEELSDTEIERRRQMLKQRVLSTKEQMEIEIMDKEEEGHSEQESEEESSEYEEDSDSEEETGVRLKPVFVRKRERVTILEKEKEAQRKKELEHEAKKMAEERRKYTLKMVEEEIRKESNVKTKIAGEELSLYDVNTDDENDEVEYEAWKQRELKRLKRDREEREQLEREKLEIERVRSMTEEDRRNEFRVNPKQITNKGTKGKYKFMQKYYHRGAFFMDKEEDLFRRDFSEATLEDHFDKTILPRVMQVKNFGRSGRTKYTHLVDQDTTQFDSPWIAENAHNLKFHNNQAAGCKQREKMLIFIFLVLFNIFAPLYGGLDRYGSILSKDPPTPSPSPKPSPDWNYIDSRPLPSWYDKAKIGIFIHWGVFSVPSYTSEWFWNYWKGNPTPDLKKHKEIEKFMEKNYKPGFSYQDFAKDFTAEFYDPHRWADLFEKSGAKYVVLTSKHHEGYTMWPSNYSFSWNSMDVGPHRDIVGELRDAIASKKGLRFGLYHSLYEWFNPLYISDKKNNFSTQNFVNNKILPEMKELVLKYRPEIFWSDGEAEAPSKYWRSEEFLLWLYEESPVRKTVVVNDRWGQNTACKHGGYYTCADRYNPGSLQNHKWENAMTLDRNTWGFVRTSTLKDYLSIHELIQTMVETISYGGNILINIGPAKDGTISPIFEERLLQLGEWLNINGEAIYESQPWKFCQHDNKTSDAWYTTKDNGAILYVILLKWPENNTVYLECADITDSTKLSMLGLDEKLVASKTDKNLLKIALPDKAKVKNDWAWTIKITNPKMPQVL</sequence>
<feature type="domain" description="Glycoside hydrolase family 29 N-terminal" evidence="13">
    <location>
        <begin position="490"/>
        <end position="826"/>
    </location>
</feature>
<dbReference type="InterPro" id="IPR057739">
    <property type="entry name" value="Glyco_hydro_29_N"/>
</dbReference>
<dbReference type="InterPro" id="IPR009730">
    <property type="entry name" value="MFAP1_C"/>
</dbReference>
<feature type="domain" description="Alpha-L-fucosidase C-terminal" evidence="15">
    <location>
        <begin position="838"/>
        <end position="923"/>
    </location>
</feature>
<comment type="similarity">
    <text evidence="3">Belongs to the MFAP1 family.</text>
</comment>
<dbReference type="Pfam" id="PF01120">
    <property type="entry name" value="Alpha_L_fucos"/>
    <property type="match status" value="1"/>
</dbReference>
<dbReference type="GO" id="GO:0004560">
    <property type="term" value="F:alpha-L-fucosidase activity"/>
    <property type="evidence" value="ECO:0007669"/>
    <property type="project" value="UniProtKB-EC"/>
</dbReference>
<dbReference type="Pfam" id="PF16757">
    <property type="entry name" value="Fucosidase_C"/>
    <property type="match status" value="1"/>
</dbReference>
<dbReference type="PANTHER" id="PTHR15327">
    <property type="entry name" value="MICROFIBRIL-ASSOCIATED PROTEIN"/>
    <property type="match status" value="1"/>
</dbReference>
<evidence type="ECO:0000256" key="8">
    <source>
        <dbReference type="ARBA" id="ARBA00023295"/>
    </source>
</evidence>
<evidence type="ECO:0000259" key="15">
    <source>
        <dbReference type="Pfam" id="PF16757"/>
    </source>
</evidence>
<dbReference type="InterPro" id="IPR031919">
    <property type="entry name" value="Fucosidase_C"/>
</dbReference>
<dbReference type="Pfam" id="PF06991">
    <property type="entry name" value="MFAP1"/>
    <property type="match status" value="1"/>
</dbReference>
<feature type="compositionally biased region" description="Basic and acidic residues" evidence="12">
    <location>
        <begin position="85"/>
        <end position="103"/>
    </location>
</feature>